<dbReference type="RefSeq" id="WP_278045637.1">
    <property type="nucleotide sequence ID" value="NZ_SHLD01000001.1"/>
</dbReference>
<feature type="region of interest" description="Disordered" evidence="1">
    <location>
        <begin position="1"/>
        <end position="43"/>
    </location>
</feature>
<accession>A0A4Q8BG77</accession>
<gene>
    <name evidence="2" type="ORF">EV384_4940</name>
</gene>
<evidence type="ECO:0000256" key="1">
    <source>
        <dbReference type="SAM" id="MobiDB-lite"/>
    </source>
</evidence>
<evidence type="ECO:0000313" key="3">
    <source>
        <dbReference type="Proteomes" id="UP000294114"/>
    </source>
</evidence>
<dbReference type="Proteomes" id="UP000294114">
    <property type="component" value="Unassembled WGS sequence"/>
</dbReference>
<comment type="caution">
    <text evidence="2">The sequence shown here is derived from an EMBL/GenBank/DDBJ whole genome shotgun (WGS) entry which is preliminary data.</text>
</comment>
<protein>
    <submittedName>
        <fullName evidence="2">Uncharacterized protein</fullName>
    </submittedName>
</protein>
<organism evidence="2 3">
    <name type="scientific">Micromonospora kangleipakensis</name>
    <dbReference type="NCBI Taxonomy" id="1077942"/>
    <lineage>
        <taxon>Bacteria</taxon>
        <taxon>Bacillati</taxon>
        <taxon>Actinomycetota</taxon>
        <taxon>Actinomycetes</taxon>
        <taxon>Micromonosporales</taxon>
        <taxon>Micromonosporaceae</taxon>
        <taxon>Micromonospora</taxon>
    </lineage>
</organism>
<proteinExistence type="predicted"/>
<keyword evidence="3" id="KW-1185">Reference proteome</keyword>
<dbReference type="EMBL" id="SHLD01000001">
    <property type="protein sequence ID" value="RZU76303.1"/>
    <property type="molecule type" value="Genomic_DNA"/>
</dbReference>
<name>A0A4Q8BG77_9ACTN</name>
<feature type="compositionally biased region" description="Basic and acidic residues" evidence="1">
    <location>
        <begin position="1"/>
        <end position="18"/>
    </location>
</feature>
<dbReference type="AlphaFoldDB" id="A0A4Q8BG77"/>
<sequence>MSILRNGDEKYHYSDGSHRWVPPDPELDREVWGDRSASTSTGT</sequence>
<reference evidence="2 3" key="1">
    <citation type="submission" date="2019-02" db="EMBL/GenBank/DDBJ databases">
        <title>Sequencing the genomes of 1000 actinobacteria strains.</title>
        <authorList>
            <person name="Klenk H.-P."/>
        </authorList>
    </citation>
    <scope>NUCLEOTIDE SEQUENCE [LARGE SCALE GENOMIC DNA]</scope>
    <source>
        <strain evidence="2 3">DSM 45612</strain>
    </source>
</reference>
<evidence type="ECO:0000313" key="2">
    <source>
        <dbReference type="EMBL" id="RZU76303.1"/>
    </source>
</evidence>